<dbReference type="Proteomes" id="UP000604083">
    <property type="component" value="Unassembled WGS sequence"/>
</dbReference>
<organism evidence="1 2">
    <name type="scientific">Roseibacillus ishigakijimensis</name>
    <dbReference type="NCBI Taxonomy" id="454146"/>
    <lineage>
        <taxon>Bacteria</taxon>
        <taxon>Pseudomonadati</taxon>
        <taxon>Verrucomicrobiota</taxon>
        <taxon>Verrucomicrobiia</taxon>
        <taxon>Verrucomicrobiales</taxon>
        <taxon>Verrucomicrobiaceae</taxon>
        <taxon>Roseibacillus</taxon>
    </lineage>
</organism>
<comment type="caution">
    <text evidence="1">The sequence shown here is derived from an EMBL/GenBank/DDBJ whole genome shotgun (WGS) entry which is preliminary data.</text>
</comment>
<protein>
    <submittedName>
        <fullName evidence="1">Uncharacterized protein</fullName>
    </submittedName>
</protein>
<evidence type="ECO:0000313" key="1">
    <source>
        <dbReference type="EMBL" id="MBK1835600.1"/>
    </source>
</evidence>
<gene>
    <name evidence="1" type="ORF">JIN78_16145</name>
</gene>
<accession>A0A934RRG4</accession>
<reference evidence="1" key="1">
    <citation type="submission" date="2021-01" db="EMBL/GenBank/DDBJ databases">
        <title>Modified the classification status of verrucomicrobia.</title>
        <authorList>
            <person name="Feng X."/>
        </authorList>
    </citation>
    <scope>NUCLEOTIDE SEQUENCE</scope>
    <source>
        <strain evidence="1">KCTC 12986</strain>
    </source>
</reference>
<dbReference type="RefSeq" id="WP_200393036.1">
    <property type="nucleotide sequence ID" value="NZ_JAENIO010000064.1"/>
</dbReference>
<sequence length="252" mass="29180">MADGELTPEKRRLYSATVLLNHMVGQRKDFDVLLLGGEAHLEPLLTWLLTRQLVEISEKNFYTPTVSGRRAVEEFNQRYQRLLQYFEVFSAVDLEAGEFAYASFADFESDHDWDCFLEDERWDDLRLVVADYLGADPVELIWAQFTKEGRFNFTEAGWEITLAQGLIWNEIAEIAESAWDIEELGYGEVSGEAVLRDIVEQGFLLVRDLTDRDPDVMAHLARWAPSRQAPVWPPDDSREAFWKTRWQLALTP</sequence>
<name>A0A934RRG4_9BACT</name>
<evidence type="ECO:0000313" key="2">
    <source>
        <dbReference type="Proteomes" id="UP000604083"/>
    </source>
</evidence>
<keyword evidence="2" id="KW-1185">Reference proteome</keyword>
<dbReference type="EMBL" id="JAENIO010000064">
    <property type="protein sequence ID" value="MBK1835600.1"/>
    <property type="molecule type" value="Genomic_DNA"/>
</dbReference>
<dbReference type="AlphaFoldDB" id="A0A934RRG4"/>
<proteinExistence type="predicted"/>